<dbReference type="EMBL" id="MU004238">
    <property type="protein sequence ID" value="KAF2666737.1"/>
    <property type="molecule type" value="Genomic_DNA"/>
</dbReference>
<gene>
    <name evidence="4" type="ORF">BT63DRAFT_317410</name>
</gene>
<keyword evidence="1" id="KW-0285">Flavoprotein</keyword>
<accession>A0A6A6U5M0</accession>
<dbReference type="Pfam" id="PF03060">
    <property type="entry name" value="NMO"/>
    <property type="match status" value="1"/>
</dbReference>
<sequence length="388" mass="41299">MTSWRHDVSLYISTVSRLTLYSPLYSEKTLQSPTMTRTILNEWFPNTTYPFISNAPMQGTATSKLGSAVSKAGRSGFIGGAYNFLPESPEIPAFDAELTAVRNLLQLREDDVLPLGVGFLTLHPSVSGFLDVVGPVVKRQKPAAVWLFAPDGPLAHERIIPGLKELGSAWKLRVFVQVGNVAAAREAASQGADAIVAQGADAGGHAWAHGAGIVTLVPEIRQMVQTEFSDREIAVVAAGGIVDGRGIAAALALGADGVTMGTRFIVADEAMTPDDMKDTVIKTKDGASSTIKHTIHDDIQGTGFWPKAYDGRAIMGKAYEEYVAGTPLDELKARHQTLLSAKDNSRRIVWAGSAVGLVNSRKPAGEIIVSAGNEARQIIEGLSKGLKL</sequence>
<dbReference type="PANTHER" id="PTHR32332:SF34">
    <property type="entry name" value="2-NITROPROPANE DIOXYGENASE FAMILY, PUTATIVE-RELATED"/>
    <property type="match status" value="1"/>
</dbReference>
<evidence type="ECO:0000313" key="5">
    <source>
        <dbReference type="Proteomes" id="UP000799302"/>
    </source>
</evidence>
<dbReference type="GO" id="GO:0018580">
    <property type="term" value="F:nitronate monooxygenase activity"/>
    <property type="evidence" value="ECO:0007669"/>
    <property type="project" value="InterPro"/>
</dbReference>
<dbReference type="SUPFAM" id="SSF51412">
    <property type="entry name" value="Inosine monophosphate dehydrogenase (IMPDH)"/>
    <property type="match status" value="1"/>
</dbReference>
<dbReference type="CDD" id="cd04730">
    <property type="entry name" value="NPD_like"/>
    <property type="match status" value="1"/>
</dbReference>
<evidence type="ECO:0000256" key="2">
    <source>
        <dbReference type="ARBA" id="ARBA00022643"/>
    </source>
</evidence>
<keyword evidence="3" id="KW-0560">Oxidoreductase</keyword>
<organism evidence="4 5">
    <name type="scientific">Microthyrium microscopicum</name>
    <dbReference type="NCBI Taxonomy" id="703497"/>
    <lineage>
        <taxon>Eukaryota</taxon>
        <taxon>Fungi</taxon>
        <taxon>Dikarya</taxon>
        <taxon>Ascomycota</taxon>
        <taxon>Pezizomycotina</taxon>
        <taxon>Dothideomycetes</taxon>
        <taxon>Dothideomycetes incertae sedis</taxon>
        <taxon>Microthyriales</taxon>
        <taxon>Microthyriaceae</taxon>
        <taxon>Microthyrium</taxon>
    </lineage>
</organism>
<dbReference type="PANTHER" id="PTHR32332">
    <property type="entry name" value="2-NITROPROPANE DIOXYGENASE"/>
    <property type="match status" value="1"/>
</dbReference>
<evidence type="ECO:0000313" key="4">
    <source>
        <dbReference type="EMBL" id="KAF2666737.1"/>
    </source>
</evidence>
<evidence type="ECO:0000256" key="3">
    <source>
        <dbReference type="ARBA" id="ARBA00023002"/>
    </source>
</evidence>
<dbReference type="Proteomes" id="UP000799302">
    <property type="component" value="Unassembled WGS sequence"/>
</dbReference>
<dbReference type="InterPro" id="IPR013785">
    <property type="entry name" value="Aldolase_TIM"/>
</dbReference>
<proteinExistence type="predicted"/>
<dbReference type="OrthoDB" id="2349068at2759"/>
<name>A0A6A6U5M0_9PEZI</name>
<keyword evidence="5" id="KW-1185">Reference proteome</keyword>
<keyword evidence="2" id="KW-0288">FMN</keyword>
<dbReference type="Gene3D" id="3.20.20.70">
    <property type="entry name" value="Aldolase class I"/>
    <property type="match status" value="1"/>
</dbReference>
<reference evidence="4" key="1">
    <citation type="journal article" date="2020" name="Stud. Mycol.">
        <title>101 Dothideomycetes genomes: a test case for predicting lifestyles and emergence of pathogens.</title>
        <authorList>
            <person name="Haridas S."/>
            <person name="Albert R."/>
            <person name="Binder M."/>
            <person name="Bloem J."/>
            <person name="Labutti K."/>
            <person name="Salamov A."/>
            <person name="Andreopoulos B."/>
            <person name="Baker S."/>
            <person name="Barry K."/>
            <person name="Bills G."/>
            <person name="Bluhm B."/>
            <person name="Cannon C."/>
            <person name="Castanera R."/>
            <person name="Culley D."/>
            <person name="Daum C."/>
            <person name="Ezra D."/>
            <person name="Gonzalez J."/>
            <person name="Henrissat B."/>
            <person name="Kuo A."/>
            <person name="Liang C."/>
            <person name="Lipzen A."/>
            <person name="Lutzoni F."/>
            <person name="Magnuson J."/>
            <person name="Mondo S."/>
            <person name="Nolan M."/>
            <person name="Ohm R."/>
            <person name="Pangilinan J."/>
            <person name="Park H.-J."/>
            <person name="Ramirez L."/>
            <person name="Alfaro M."/>
            <person name="Sun H."/>
            <person name="Tritt A."/>
            <person name="Yoshinaga Y."/>
            <person name="Zwiers L.-H."/>
            <person name="Turgeon B."/>
            <person name="Goodwin S."/>
            <person name="Spatafora J."/>
            <person name="Crous P."/>
            <person name="Grigoriev I."/>
        </authorList>
    </citation>
    <scope>NUCLEOTIDE SEQUENCE</scope>
    <source>
        <strain evidence="4">CBS 115976</strain>
    </source>
</reference>
<dbReference type="InterPro" id="IPR004136">
    <property type="entry name" value="NMO"/>
</dbReference>
<evidence type="ECO:0000256" key="1">
    <source>
        <dbReference type="ARBA" id="ARBA00022630"/>
    </source>
</evidence>
<dbReference type="AlphaFoldDB" id="A0A6A6U5M0"/>
<protein>
    <submittedName>
        <fullName evidence="4">Inosine monophosphate dehydrogenase</fullName>
    </submittedName>
</protein>